<keyword evidence="7" id="KW-0100">Branched-chain amino acid biosynthesis</keyword>
<evidence type="ECO:0000259" key="9">
    <source>
        <dbReference type="Pfam" id="PF24877"/>
    </source>
</evidence>
<organism evidence="10 11">
    <name type="scientific">Qingrenia yutianensis</name>
    <dbReference type="NCBI Taxonomy" id="2763676"/>
    <lineage>
        <taxon>Bacteria</taxon>
        <taxon>Bacillati</taxon>
        <taxon>Bacillota</taxon>
        <taxon>Clostridia</taxon>
        <taxon>Eubacteriales</taxon>
        <taxon>Oscillospiraceae</taxon>
        <taxon>Qingrenia</taxon>
    </lineage>
</organism>
<dbReference type="AlphaFoldDB" id="A0A926F7Z9"/>
<dbReference type="InterPro" id="IPR037237">
    <property type="entry name" value="IlvD/EDD_N"/>
</dbReference>
<evidence type="ECO:0000256" key="1">
    <source>
        <dbReference type="ARBA" id="ARBA00006486"/>
    </source>
</evidence>
<evidence type="ECO:0000256" key="7">
    <source>
        <dbReference type="ARBA" id="ARBA00023304"/>
    </source>
</evidence>
<name>A0A926F7Z9_9FIRM</name>
<evidence type="ECO:0000256" key="4">
    <source>
        <dbReference type="ARBA" id="ARBA00023004"/>
    </source>
</evidence>
<keyword evidence="6" id="KW-0456">Lyase</keyword>
<evidence type="ECO:0000313" key="11">
    <source>
        <dbReference type="Proteomes" id="UP000647416"/>
    </source>
</evidence>
<dbReference type="GO" id="GO:0016836">
    <property type="term" value="F:hydro-lyase activity"/>
    <property type="evidence" value="ECO:0007669"/>
    <property type="project" value="TreeGrafter"/>
</dbReference>
<keyword evidence="7" id="KW-0028">Amino-acid biosynthesis</keyword>
<dbReference type="SUPFAM" id="SSF52016">
    <property type="entry name" value="LeuD/IlvD-like"/>
    <property type="match status" value="1"/>
</dbReference>
<dbReference type="InterPro" id="IPR042096">
    <property type="entry name" value="Dihydro-acid_dehy_C"/>
</dbReference>
<sequence length="551" mass="59893">MFERSKWEFGVGSVKRDGILYGMGYTRDEVKKPYIAVVNSWNEYNPGHIHLKEIAQRVKDGVREAGGLPFELSTTGICDGMVLKDPRYIELPSRNLIADEIELNVEANMFDGMVLLGTCDSIVPGQLMAAARLNIPTVLVTGGYMPLCFYRGKEIGLSEVSGTVGKVMQNKVSREEFDDMVYCAHAGQGACGSMTTANSMCCIAEALGMTVPGNATVNAADKRLGAMAFEAGKYVMEMVKKGITARDIITEKAIENAIITDTAIAGSTNLLLHIPAIAHEAGIERDWWSFFDEMSHKIPLLTEIAPNGKYYFNDFERAGGMKALMKTLLPLLNSDCKTVNGKTLKENYSDAPVYGTDVIHTLDAPVSSDGGIAVLKGNLAPDGAILKTAAVPKNMMHFEGRAKVFSEVDDAITALRHGEIKAGDAVVINYLGPKGRFGTTAFAFQKEVAGMDIYDKVAIITDGRFSGGTSGLSIGYAAPEAAIKGPLAVVENGDKIIIDVEKRKMDIDLSDEEIAERLKKVDWRLREEKFKPFLRLFARNVSSTAKGAAWL</sequence>
<dbReference type="Gene3D" id="3.50.30.80">
    <property type="entry name" value="IlvD/EDD C-terminal domain-like"/>
    <property type="match status" value="1"/>
</dbReference>
<dbReference type="SUPFAM" id="SSF143975">
    <property type="entry name" value="IlvD/EDD N-terminal domain-like"/>
    <property type="match status" value="1"/>
</dbReference>
<dbReference type="Pfam" id="PF00920">
    <property type="entry name" value="ILVD_EDD_N"/>
    <property type="match status" value="1"/>
</dbReference>
<reference evidence="10" key="1">
    <citation type="submission" date="2020-08" db="EMBL/GenBank/DDBJ databases">
        <title>Genome public.</title>
        <authorList>
            <person name="Liu C."/>
            <person name="Sun Q."/>
        </authorList>
    </citation>
    <scope>NUCLEOTIDE SEQUENCE</scope>
    <source>
        <strain evidence="10">NSJ-50</strain>
    </source>
</reference>
<dbReference type="Proteomes" id="UP000647416">
    <property type="component" value="Unassembled WGS sequence"/>
</dbReference>
<dbReference type="InterPro" id="IPR020558">
    <property type="entry name" value="DiOHA_6PGluconate_deHydtase_CS"/>
</dbReference>
<comment type="similarity">
    <text evidence="1">Belongs to the IlvD/Edd family.</text>
</comment>
<evidence type="ECO:0000256" key="2">
    <source>
        <dbReference type="ARBA" id="ARBA00022714"/>
    </source>
</evidence>
<dbReference type="GO" id="GO:0051537">
    <property type="term" value="F:2 iron, 2 sulfur cluster binding"/>
    <property type="evidence" value="ECO:0007669"/>
    <property type="project" value="UniProtKB-KW"/>
</dbReference>
<dbReference type="PANTHER" id="PTHR43661:SF3">
    <property type="entry name" value="D-XYLONATE DEHYDRATASE YAGF-RELATED"/>
    <property type="match status" value="1"/>
</dbReference>
<feature type="domain" description="Dihydroxy-acid/6-phosphogluconate dehydratase C-terminal" evidence="9">
    <location>
        <begin position="357"/>
        <end position="548"/>
    </location>
</feature>
<feature type="domain" description="Dihydroxy-acid/6-phosphogluconate dehydratase N-terminal" evidence="8">
    <location>
        <begin position="32"/>
        <end position="347"/>
    </location>
</feature>
<evidence type="ECO:0000313" key="10">
    <source>
        <dbReference type="EMBL" id="MBC8595913.1"/>
    </source>
</evidence>
<comment type="caution">
    <text evidence="10">The sequence shown here is derived from an EMBL/GenBank/DDBJ whole genome shotgun (WGS) entry which is preliminary data.</text>
</comment>
<keyword evidence="4" id="KW-0408">Iron</keyword>
<dbReference type="PROSITE" id="PS00887">
    <property type="entry name" value="ILVD_EDD_2"/>
    <property type="match status" value="1"/>
</dbReference>
<dbReference type="GO" id="GO:0009082">
    <property type="term" value="P:branched-chain amino acid biosynthetic process"/>
    <property type="evidence" value="ECO:0007669"/>
    <property type="project" value="UniProtKB-KW"/>
</dbReference>
<gene>
    <name evidence="10" type="ORF">H8706_03395</name>
</gene>
<dbReference type="PANTHER" id="PTHR43661">
    <property type="entry name" value="D-XYLONATE DEHYDRATASE"/>
    <property type="match status" value="1"/>
</dbReference>
<dbReference type="Pfam" id="PF24877">
    <property type="entry name" value="ILV_EDD_C"/>
    <property type="match status" value="1"/>
</dbReference>
<keyword evidence="11" id="KW-1185">Reference proteome</keyword>
<dbReference type="FunFam" id="3.50.30.80:FF:000001">
    <property type="entry name" value="Dihydroxy-acid dehydratase"/>
    <property type="match status" value="1"/>
</dbReference>
<protein>
    <submittedName>
        <fullName evidence="10">Dihydroxy-acid dehydratase</fullName>
    </submittedName>
</protein>
<dbReference type="InterPro" id="IPR056740">
    <property type="entry name" value="ILV_EDD_C"/>
</dbReference>
<evidence type="ECO:0000256" key="3">
    <source>
        <dbReference type="ARBA" id="ARBA00022723"/>
    </source>
</evidence>
<evidence type="ECO:0000256" key="5">
    <source>
        <dbReference type="ARBA" id="ARBA00023014"/>
    </source>
</evidence>
<dbReference type="InterPro" id="IPR000581">
    <property type="entry name" value="ILV_EDD_N"/>
</dbReference>
<keyword evidence="3" id="KW-0479">Metal-binding</keyword>
<evidence type="ECO:0000256" key="6">
    <source>
        <dbReference type="ARBA" id="ARBA00023239"/>
    </source>
</evidence>
<accession>A0A926F7Z9</accession>
<keyword evidence="5" id="KW-0411">Iron-sulfur</keyword>
<keyword evidence="2" id="KW-0001">2Fe-2S</keyword>
<dbReference type="GO" id="GO:0046872">
    <property type="term" value="F:metal ion binding"/>
    <property type="evidence" value="ECO:0007669"/>
    <property type="project" value="UniProtKB-KW"/>
</dbReference>
<evidence type="ECO:0000259" key="8">
    <source>
        <dbReference type="Pfam" id="PF00920"/>
    </source>
</evidence>
<dbReference type="GO" id="GO:0005829">
    <property type="term" value="C:cytosol"/>
    <property type="evidence" value="ECO:0007669"/>
    <property type="project" value="TreeGrafter"/>
</dbReference>
<dbReference type="RefSeq" id="WP_262431492.1">
    <property type="nucleotide sequence ID" value="NZ_JACRTE010000003.1"/>
</dbReference>
<proteinExistence type="inferred from homology"/>
<dbReference type="EMBL" id="JACRTE010000003">
    <property type="protein sequence ID" value="MBC8595913.1"/>
    <property type="molecule type" value="Genomic_DNA"/>
</dbReference>